<organism evidence="1 2">
    <name type="scientific">Rotaria magnacalcarata</name>
    <dbReference type="NCBI Taxonomy" id="392030"/>
    <lineage>
        <taxon>Eukaryota</taxon>
        <taxon>Metazoa</taxon>
        <taxon>Spiralia</taxon>
        <taxon>Gnathifera</taxon>
        <taxon>Rotifera</taxon>
        <taxon>Eurotatoria</taxon>
        <taxon>Bdelloidea</taxon>
        <taxon>Philodinida</taxon>
        <taxon>Philodinidae</taxon>
        <taxon>Rotaria</taxon>
    </lineage>
</organism>
<sequence>MENYLDSKLFPTQFDVIDGDSYGEMNRTELEQDYFTKYFNDIDDNDMPYIELHYDQQQQQQRLSQRLSQLSMTNQTDDDDGDNSIPKYLQTELIKITSPINQKDRRHMAYILYEIGRYKYYHNLWSLYLQAGLGQLFSVRQEEPFWLNSETLIRQRLLEFQTKLDHYRKEYNSLKIDTNTQNMIEKLVNEYGLIEIHMESEYTIALLYNKYHDHQLQVQYQKQTSTQYQIDIGKQILETNIQLLTMKHELIYHRLQLLYDQPPRSYDKLEFHLLPIDLYEKLLQQTKTKLMALRLLCLQTNIYQYETKLKLQKNEIIVGKTMNEILFRLIDQRIELMYKQMKLKLDFHTNYNLRSLFFDDGNRVGFINNLEIDTNIMKNKYFSRKQLQLLRRGPSYVAPCQLQLKLSDQLLEKQYQPLQQHLLVDLVKKYPNDRKLLNTIEQKTKEEFYKIFSLSNRSISPSMLERSYHEQELIGTIQQCLHEHNLILRRTTHHTNQFYLVDQDRFYERCQNYMKQHQDDYELLSSISNMETIVNQHIHKINMTLKFLEHEHYITKDIYQQLFLQRNDIQLKNVYFLFDRSYVKPIFSMESNVTSKLSTYLDDLLRPTIEDILKQSVVDQDFDFIQCLHHHQCSSKLKPTTLLVRIKIQNFFSLFQHQSVVDRIGYLLAKHRQNQPINHISIVTIERLLELYLKYTLFIFEDYIYTFNHGMPNETRFSTLLSNLCLYYWKTKKFQDNQQFQNEFLVQYNDELFFTWNQSKENLHIFLVELKEFSDDDTDMDIEYGQQINIQNIHLENRHGQLYSTMNTSSLLLPYVTGYPKVKYQQWFRSTLIRLIQLCSDYQDFTRQRIQMEIHCLISGYSNKFIESELEKFNRYFNVDIYQVQVNEITYQQLRSNLLKFERWQSQNYSSVIEFNSLYDYGAYHEFQKKFHTIWSTYTNSHATLSSKQTKILLNAKHLFSLNSLLTRKRES</sequence>
<comment type="caution">
    <text evidence="1">The sequence shown here is derived from an EMBL/GenBank/DDBJ whole genome shotgun (WGS) entry which is preliminary data.</text>
</comment>
<proteinExistence type="predicted"/>
<dbReference type="Proteomes" id="UP000663856">
    <property type="component" value="Unassembled WGS sequence"/>
</dbReference>
<evidence type="ECO:0000313" key="2">
    <source>
        <dbReference type="Proteomes" id="UP000663856"/>
    </source>
</evidence>
<gene>
    <name evidence="1" type="ORF">WKI299_LOCUS4214</name>
</gene>
<protein>
    <submittedName>
        <fullName evidence="1">Uncharacterized protein</fullName>
    </submittedName>
</protein>
<dbReference type="AlphaFoldDB" id="A0A816MTP6"/>
<reference evidence="1" key="1">
    <citation type="submission" date="2021-02" db="EMBL/GenBank/DDBJ databases">
        <authorList>
            <person name="Nowell W R."/>
        </authorList>
    </citation>
    <scope>NUCLEOTIDE SEQUENCE</scope>
</reference>
<accession>A0A816MTP6</accession>
<name>A0A816MTP6_9BILA</name>
<evidence type="ECO:0000313" key="1">
    <source>
        <dbReference type="EMBL" id="CAF1989841.1"/>
    </source>
</evidence>
<dbReference type="EMBL" id="CAJNRF010000986">
    <property type="protein sequence ID" value="CAF1989841.1"/>
    <property type="molecule type" value="Genomic_DNA"/>
</dbReference>